<gene>
    <name evidence="2" type="ORF">NE848_14985</name>
</gene>
<evidence type="ECO:0000313" key="3">
    <source>
        <dbReference type="Proteomes" id="UP001155077"/>
    </source>
</evidence>
<keyword evidence="1" id="KW-0732">Signal</keyword>
<sequence>MKSTKQNLTAIIMMLFMFISINAQNDRYQLYVVHEDHVKDGMKDKHQQADKAILNAAKEHKMKGMSWITFQADDNRVMYLSPIESMAELDKNPFEDLEKKMGKDQFQKLFEPFADTYTEHGDYILRLDKELSYMPDGITQTPEGQNYRELTYYHIPPGAGEKAEQLAQAVKQLYTKKKSKVHYRVYKSGFGNMGNYYMVAVAAESPEALEKLRNENMELLGEEGKKIFDQIENATSKQEKVTGYLKPELSYVANN</sequence>
<comment type="caution">
    <text evidence="2">The sequence shown here is derived from an EMBL/GenBank/DDBJ whole genome shotgun (WGS) entry which is preliminary data.</text>
</comment>
<evidence type="ECO:0000256" key="1">
    <source>
        <dbReference type="SAM" id="SignalP"/>
    </source>
</evidence>
<organism evidence="2 3">
    <name type="scientific">Gramella jeungdoensis</name>
    <dbReference type="NCBI Taxonomy" id="708091"/>
    <lineage>
        <taxon>Bacteria</taxon>
        <taxon>Pseudomonadati</taxon>
        <taxon>Bacteroidota</taxon>
        <taxon>Flavobacteriia</taxon>
        <taxon>Flavobacteriales</taxon>
        <taxon>Flavobacteriaceae</taxon>
        <taxon>Christiangramia</taxon>
    </lineage>
</organism>
<accession>A0ABT0Z4Q0</accession>
<proteinExistence type="predicted"/>
<dbReference type="Proteomes" id="UP001155077">
    <property type="component" value="Unassembled WGS sequence"/>
</dbReference>
<dbReference type="RefSeq" id="WP_252115129.1">
    <property type="nucleotide sequence ID" value="NZ_JAMSCK010000006.1"/>
</dbReference>
<dbReference type="EMBL" id="JAMSCK010000006">
    <property type="protein sequence ID" value="MCM8570698.1"/>
    <property type="molecule type" value="Genomic_DNA"/>
</dbReference>
<reference evidence="2" key="1">
    <citation type="submission" date="2022-06" db="EMBL/GenBank/DDBJ databases">
        <title>Gramella sediminis sp. nov., isolated from deep-sea sediment of the Indian Ocean.</title>
        <authorList>
            <person name="Yang L."/>
        </authorList>
    </citation>
    <scope>NUCLEOTIDE SEQUENCE</scope>
    <source>
        <strain evidence="2">HMD3159</strain>
    </source>
</reference>
<keyword evidence="3" id="KW-1185">Reference proteome</keyword>
<feature type="signal peptide" evidence="1">
    <location>
        <begin position="1"/>
        <end position="25"/>
    </location>
</feature>
<protein>
    <submittedName>
        <fullName evidence="2">Uncharacterized protein</fullName>
    </submittedName>
</protein>
<evidence type="ECO:0000313" key="2">
    <source>
        <dbReference type="EMBL" id="MCM8570698.1"/>
    </source>
</evidence>
<feature type="chain" id="PRO_5046349230" evidence="1">
    <location>
        <begin position="26"/>
        <end position="255"/>
    </location>
</feature>
<name>A0ABT0Z4Q0_9FLAO</name>